<organism evidence="2 4">
    <name type="scientific">Phytophthora rubi</name>
    <dbReference type="NCBI Taxonomy" id="129364"/>
    <lineage>
        <taxon>Eukaryota</taxon>
        <taxon>Sar</taxon>
        <taxon>Stramenopiles</taxon>
        <taxon>Oomycota</taxon>
        <taxon>Peronosporomycetes</taxon>
        <taxon>Peronosporales</taxon>
        <taxon>Peronosporaceae</taxon>
        <taxon>Phytophthora</taxon>
    </lineage>
</organism>
<evidence type="ECO:0000313" key="4">
    <source>
        <dbReference type="Proteomes" id="UP000429607"/>
    </source>
</evidence>
<evidence type="ECO:0000313" key="2">
    <source>
        <dbReference type="EMBL" id="KAE8977823.1"/>
    </source>
</evidence>
<evidence type="ECO:0000313" key="1">
    <source>
        <dbReference type="EMBL" id="KAE8975087.1"/>
    </source>
</evidence>
<dbReference type="EMBL" id="QXFT01002812">
    <property type="protein sequence ID" value="KAE9292830.1"/>
    <property type="molecule type" value="Genomic_DNA"/>
</dbReference>
<keyword evidence="5" id="KW-1185">Reference proteome</keyword>
<dbReference type="OrthoDB" id="10268269at2759"/>
<name>A0A6A3IDD9_9STRA</name>
<evidence type="ECO:0000313" key="5">
    <source>
        <dbReference type="Proteomes" id="UP000434957"/>
    </source>
</evidence>
<reference evidence="4 6" key="1">
    <citation type="submission" date="2018-09" db="EMBL/GenBank/DDBJ databases">
        <title>Genomic investigation of the strawberry pathogen Phytophthora fragariae indicates pathogenicity is determined by transcriptional variation in three key races.</title>
        <authorList>
            <person name="Adams T.M."/>
            <person name="Armitage A.D."/>
            <person name="Sobczyk M.K."/>
            <person name="Bates H.J."/>
            <person name="Dunwell J.M."/>
            <person name="Nellist C.F."/>
            <person name="Harrison R.J."/>
        </authorList>
    </citation>
    <scope>NUCLEOTIDE SEQUENCE [LARGE SCALE GENOMIC DNA]</scope>
    <source>
        <strain evidence="2 4">SCRP249</strain>
        <strain evidence="1 6">SCRP324</strain>
        <strain evidence="3 5">SCRP333</strain>
    </source>
</reference>
<sequence>MFVLSCAPACIAYCWRQAATPPVWRGFTRYAAERDSSFRLSLAPCQLPVH</sequence>
<evidence type="ECO:0000313" key="3">
    <source>
        <dbReference type="EMBL" id="KAE9292830.1"/>
    </source>
</evidence>
<dbReference type="Proteomes" id="UP000435112">
    <property type="component" value="Unassembled WGS sequence"/>
</dbReference>
<evidence type="ECO:0000313" key="6">
    <source>
        <dbReference type="Proteomes" id="UP000435112"/>
    </source>
</evidence>
<dbReference type="EMBL" id="QXFU01003474">
    <property type="protein sequence ID" value="KAE8975087.1"/>
    <property type="molecule type" value="Genomic_DNA"/>
</dbReference>
<dbReference type="Proteomes" id="UP000429607">
    <property type="component" value="Unassembled WGS sequence"/>
</dbReference>
<protein>
    <submittedName>
        <fullName evidence="2">Uncharacterized protein</fullName>
    </submittedName>
</protein>
<comment type="caution">
    <text evidence="2">The sequence shown here is derived from an EMBL/GenBank/DDBJ whole genome shotgun (WGS) entry which is preliminary data.</text>
</comment>
<gene>
    <name evidence="2" type="ORF">PR001_g25021</name>
    <name evidence="1" type="ORF">PR002_g25701</name>
    <name evidence="3" type="ORF">PR003_g24657</name>
</gene>
<proteinExistence type="predicted"/>
<dbReference type="EMBL" id="QXFV01003322">
    <property type="protein sequence ID" value="KAE8977823.1"/>
    <property type="molecule type" value="Genomic_DNA"/>
</dbReference>
<accession>A0A6A3IDD9</accession>
<dbReference type="Proteomes" id="UP000434957">
    <property type="component" value="Unassembled WGS sequence"/>
</dbReference>
<dbReference type="AlphaFoldDB" id="A0A6A3IDD9"/>